<dbReference type="EMBL" id="LR797237">
    <property type="protein sequence ID" value="CAB4195284.1"/>
    <property type="molecule type" value="Genomic_DNA"/>
</dbReference>
<dbReference type="Pfam" id="PF23140">
    <property type="entry name" value="Gp80"/>
    <property type="match status" value="1"/>
</dbReference>
<organism evidence="2">
    <name type="scientific">uncultured Caudovirales phage</name>
    <dbReference type="NCBI Taxonomy" id="2100421"/>
    <lineage>
        <taxon>Viruses</taxon>
        <taxon>Duplodnaviria</taxon>
        <taxon>Heunggongvirae</taxon>
        <taxon>Uroviricota</taxon>
        <taxon>Caudoviricetes</taxon>
        <taxon>Peduoviridae</taxon>
        <taxon>Maltschvirus</taxon>
        <taxon>Maltschvirus maltsch</taxon>
    </lineage>
</organism>
<dbReference type="EMBL" id="LR797004">
    <property type="protein sequence ID" value="CAB4180748.1"/>
    <property type="molecule type" value="Genomic_DNA"/>
</dbReference>
<dbReference type="EMBL" id="LR796442">
    <property type="protein sequence ID" value="CAB4144991.1"/>
    <property type="molecule type" value="Genomic_DNA"/>
</dbReference>
<protein>
    <submittedName>
        <fullName evidence="2">Uncharacterized protein</fullName>
    </submittedName>
</protein>
<proteinExistence type="predicted"/>
<dbReference type="EMBL" id="LR797507">
    <property type="protein sequence ID" value="CAB4221907.1"/>
    <property type="molecule type" value="Genomic_DNA"/>
</dbReference>
<evidence type="ECO:0000313" key="1">
    <source>
        <dbReference type="EMBL" id="CAB4144991.1"/>
    </source>
</evidence>
<evidence type="ECO:0000313" key="4">
    <source>
        <dbReference type="EMBL" id="CAB4195284.1"/>
    </source>
</evidence>
<accession>A0A6J5PH81</accession>
<sequence>MSKSNTFENDLMLLVFNNTAITNIGDAGGIQASATAGSLYWSLHTADPGEAGTAITSEAAYTGYARVAAARSGAAFTVTANSVSPVANVDFGECTASPGGAITHFGIVNTSSGAGKLLYSGTLTPNVTMAVGVIPRIKTTSTITED</sequence>
<evidence type="ECO:0000313" key="2">
    <source>
        <dbReference type="EMBL" id="CAB4169236.1"/>
    </source>
</evidence>
<evidence type="ECO:0000313" key="5">
    <source>
        <dbReference type="EMBL" id="CAB4221907.1"/>
    </source>
</evidence>
<dbReference type="InterPro" id="IPR056908">
    <property type="entry name" value="Gp80-like"/>
</dbReference>
<name>A0A6J5PH81_9CAUD</name>
<reference evidence="2" key="1">
    <citation type="submission" date="2020-05" db="EMBL/GenBank/DDBJ databases">
        <authorList>
            <person name="Chiriac C."/>
            <person name="Salcher M."/>
            <person name="Ghai R."/>
            <person name="Kavagutti S V."/>
        </authorList>
    </citation>
    <scope>NUCLEOTIDE SEQUENCE</scope>
</reference>
<dbReference type="EMBL" id="LR796839">
    <property type="protein sequence ID" value="CAB4169236.1"/>
    <property type="molecule type" value="Genomic_DNA"/>
</dbReference>
<gene>
    <name evidence="3" type="ORF">UFOVP1053_8</name>
    <name evidence="4" type="ORF">UFOVP1297_3</name>
    <name evidence="5" type="ORF">UFOVP1647_43</name>
    <name evidence="1" type="ORF">UFOVP472_8</name>
    <name evidence="2" type="ORF">UFOVP891_59</name>
</gene>
<evidence type="ECO:0000313" key="3">
    <source>
        <dbReference type="EMBL" id="CAB4180748.1"/>
    </source>
</evidence>